<proteinExistence type="predicted"/>
<sequence>MPRHNKKSQLSEKPAPSTKGRLLLSAARGSPSAATETQNSGKTPTGEYTDEGVREKDHEDSPELATDQGQKQLCKLPWEGKRPADGHTSPRRFPGGKQRRQHLDLSRKPDLCPRTPQSKPTWTWGPQKICFRCGPRQPGLPGNEKGGEGQQSSSRAMHAFIHTHKEKNEEILLTQYDNYSHLLAAQPLTAERLRIQENPEMRKLELRPCVVEQEGLALQTVNGIMAASQLQVQLLSAAFGACL</sequence>
<dbReference type="EMBL" id="OX596100">
    <property type="protein sequence ID" value="CAI9696614.1"/>
    <property type="molecule type" value="Genomic_DNA"/>
</dbReference>
<gene>
    <name evidence="1" type="ORF">MRATA1EN3_LOCUS7827</name>
</gene>
<name>A0ACB0E8F0_RANTA</name>
<protein>
    <submittedName>
        <fullName evidence="1">Uncharacterized protein</fullName>
    </submittedName>
</protein>
<reference evidence="1" key="1">
    <citation type="submission" date="2023-05" db="EMBL/GenBank/DDBJ databases">
        <authorList>
            <consortium name="ELIXIR-Norway"/>
        </authorList>
    </citation>
    <scope>NUCLEOTIDE SEQUENCE</scope>
</reference>
<evidence type="ECO:0000313" key="1">
    <source>
        <dbReference type="EMBL" id="CAI9696614.1"/>
    </source>
</evidence>
<accession>A0ACB0E8F0</accession>
<dbReference type="Proteomes" id="UP001162501">
    <property type="component" value="Chromosome 16"/>
</dbReference>
<evidence type="ECO:0000313" key="2">
    <source>
        <dbReference type="Proteomes" id="UP001162501"/>
    </source>
</evidence>
<organism evidence="1 2">
    <name type="scientific">Rangifer tarandus platyrhynchus</name>
    <name type="common">Svalbard reindeer</name>
    <dbReference type="NCBI Taxonomy" id="3082113"/>
    <lineage>
        <taxon>Eukaryota</taxon>
        <taxon>Metazoa</taxon>
        <taxon>Chordata</taxon>
        <taxon>Craniata</taxon>
        <taxon>Vertebrata</taxon>
        <taxon>Euteleostomi</taxon>
        <taxon>Mammalia</taxon>
        <taxon>Eutheria</taxon>
        <taxon>Laurasiatheria</taxon>
        <taxon>Artiodactyla</taxon>
        <taxon>Ruminantia</taxon>
        <taxon>Pecora</taxon>
        <taxon>Cervidae</taxon>
        <taxon>Odocoileinae</taxon>
        <taxon>Rangifer</taxon>
    </lineage>
</organism>